<gene>
    <name evidence="1" type="ORF">FF124_01815</name>
</gene>
<organism evidence="1 2">
    <name type="scientific">Martelella lutilitoris</name>
    <dbReference type="NCBI Taxonomy" id="2583532"/>
    <lineage>
        <taxon>Bacteria</taxon>
        <taxon>Pseudomonadati</taxon>
        <taxon>Pseudomonadota</taxon>
        <taxon>Alphaproteobacteria</taxon>
        <taxon>Hyphomicrobiales</taxon>
        <taxon>Aurantimonadaceae</taxon>
        <taxon>Martelella</taxon>
    </lineage>
</organism>
<comment type="caution">
    <text evidence="1">The sequence shown here is derived from an EMBL/GenBank/DDBJ whole genome shotgun (WGS) entry which is preliminary data.</text>
</comment>
<reference evidence="1 2" key="1">
    <citation type="submission" date="2019-05" db="EMBL/GenBank/DDBJ databases">
        <authorList>
            <person name="Lee S.D."/>
        </authorList>
    </citation>
    <scope>NUCLEOTIDE SEQUENCE [LARGE SCALE GENOMIC DNA]</scope>
    <source>
        <strain evidence="1 2">GH2-6</strain>
    </source>
</reference>
<accession>A0A5C4JYP4</accession>
<protein>
    <submittedName>
        <fullName evidence="1">Uncharacterized protein</fullName>
    </submittedName>
</protein>
<dbReference type="EMBL" id="VCLB01000001">
    <property type="protein sequence ID" value="TNB49719.1"/>
    <property type="molecule type" value="Genomic_DNA"/>
</dbReference>
<keyword evidence="2" id="KW-1185">Reference proteome</keyword>
<evidence type="ECO:0000313" key="1">
    <source>
        <dbReference type="EMBL" id="TNB49719.1"/>
    </source>
</evidence>
<dbReference type="RefSeq" id="WP_138746761.1">
    <property type="nucleotide sequence ID" value="NZ_VCLB01000001.1"/>
</dbReference>
<dbReference type="Proteomes" id="UP000307874">
    <property type="component" value="Unassembled WGS sequence"/>
</dbReference>
<sequence length="68" mass="7650">MKIAKKGSAMRPWIPAQGRDDGNEYFRLPPICVMLGLEQGMTQQVERASAKDAQAVRNINLPRELHCL</sequence>
<dbReference type="AlphaFoldDB" id="A0A5C4JYP4"/>
<reference evidence="1 2" key="2">
    <citation type="submission" date="2019-06" db="EMBL/GenBank/DDBJ databases">
        <title>Martelella lutilitoris sp. nov., isolated from a tidal mudflat.</title>
        <authorList>
            <person name="Kim Y.-J."/>
        </authorList>
    </citation>
    <scope>NUCLEOTIDE SEQUENCE [LARGE SCALE GENOMIC DNA]</scope>
    <source>
        <strain evidence="1 2">GH2-6</strain>
    </source>
</reference>
<evidence type="ECO:0000313" key="2">
    <source>
        <dbReference type="Proteomes" id="UP000307874"/>
    </source>
</evidence>
<name>A0A5C4JYP4_9HYPH</name>
<proteinExistence type="predicted"/>